<dbReference type="Pfam" id="PF01590">
    <property type="entry name" value="GAF"/>
    <property type="match status" value="1"/>
</dbReference>
<evidence type="ECO:0000313" key="2">
    <source>
        <dbReference type="EMBL" id="SNS43111.1"/>
    </source>
</evidence>
<keyword evidence="3" id="KW-1185">Reference proteome</keyword>
<dbReference type="Proteomes" id="UP000198356">
    <property type="component" value="Unassembled WGS sequence"/>
</dbReference>
<evidence type="ECO:0000313" key="3">
    <source>
        <dbReference type="Proteomes" id="UP000198356"/>
    </source>
</evidence>
<dbReference type="AlphaFoldDB" id="A0A239EFB7"/>
<organism evidence="2 3">
    <name type="scientific">Granulicella rosea</name>
    <dbReference type="NCBI Taxonomy" id="474952"/>
    <lineage>
        <taxon>Bacteria</taxon>
        <taxon>Pseudomonadati</taxon>
        <taxon>Acidobacteriota</taxon>
        <taxon>Terriglobia</taxon>
        <taxon>Terriglobales</taxon>
        <taxon>Acidobacteriaceae</taxon>
        <taxon>Granulicella</taxon>
    </lineage>
</organism>
<evidence type="ECO:0000259" key="1">
    <source>
        <dbReference type="SMART" id="SM00065"/>
    </source>
</evidence>
<proteinExistence type="predicted"/>
<gene>
    <name evidence="2" type="ORF">SAMN05421770_101937</name>
</gene>
<reference evidence="2 3" key="1">
    <citation type="submission" date="2017-06" db="EMBL/GenBank/DDBJ databases">
        <authorList>
            <person name="Kim H.J."/>
            <person name="Triplett B.A."/>
        </authorList>
    </citation>
    <scope>NUCLEOTIDE SEQUENCE [LARGE SCALE GENOMIC DNA]</scope>
    <source>
        <strain evidence="2 3">DSM 18704</strain>
    </source>
</reference>
<dbReference type="SUPFAM" id="SSF55781">
    <property type="entry name" value="GAF domain-like"/>
    <property type="match status" value="1"/>
</dbReference>
<name>A0A239EFB7_9BACT</name>
<dbReference type="EMBL" id="FZOU01000001">
    <property type="protein sequence ID" value="SNS43111.1"/>
    <property type="molecule type" value="Genomic_DNA"/>
</dbReference>
<dbReference type="SMART" id="SM00065">
    <property type="entry name" value="GAF"/>
    <property type="match status" value="1"/>
</dbReference>
<sequence length="163" mass="17818">MSHTHFSMIRSSLLERFRELTASAVSFQALQQSVVEELSSKLPHYSWTGFYMLDPNDSGTLVLGPFVGDPTPHVRIPVTQGICGAAVATGETVIVDDVNADPRYLSCSIKTKSEIVVPIHVHGKVIGEIDIDSHDPAAFTGEDQVLLEETARLLGDYLEQHSD</sequence>
<dbReference type="InterPro" id="IPR029016">
    <property type="entry name" value="GAF-like_dom_sf"/>
</dbReference>
<feature type="domain" description="GAF" evidence="1">
    <location>
        <begin position="26"/>
        <end position="162"/>
    </location>
</feature>
<dbReference type="InterPro" id="IPR003018">
    <property type="entry name" value="GAF"/>
</dbReference>
<accession>A0A239EFB7</accession>
<protein>
    <submittedName>
        <fullName evidence="2">GAF domain-containing protein</fullName>
    </submittedName>
</protein>
<dbReference type="Gene3D" id="3.30.450.40">
    <property type="match status" value="1"/>
</dbReference>